<dbReference type="InterPro" id="IPR041183">
    <property type="entry name" value="Cyclophilin-like"/>
</dbReference>
<evidence type="ECO:0000256" key="1">
    <source>
        <dbReference type="SAM" id="SignalP"/>
    </source>
</evidence>
<name>A0A370Q6B5_9GAMM</name>
<keyword evidence="4" id="KW-1185">Reference proteome</keyword>
<dbReference type="AlphaFoldDB" id="A0A370Q6B5"/>
<feature type="domain" description="Cyclophilin-like" evidence="2">
    <location>
        <begin position="31"/>
        <end position="138"/>
    </location>
</feature>
<accession>A0A370Q6B5</accession>
<evidence type="ECO:0000313" key="3">
    <source>
        <dbReference type="EMBL" id="RDK83905.1"/>
    </source>
</evidence>
<dbReference type="OrthoDB" id="5298378at2"/>
<reference evidence="3 4" key="1">
    <citation type="submission" date="2018-07" db="EMBL/GenBank/DDBJ databases">
        <title>Genomic Encyclopedia of Type Strains, Phase IV (KMG-IV): sequencing the most valuable type-strain genomes for metagenomic binning, comparative biology and taxonomic classification.</title>
        <authorList>
            <person name="Goeker M."/>
        </authorList>
    </citation>
    <scope>NUCLEOTIDE SEQUENCE [LARGE SCALE GENOMIC DNA]</scope>
    <source>
        <strain evidence="3 4">DSM 103736</strain>
    </source>
</reference>
<dbReference type="InterPro" id="IPR029000">
    <property type="entry name" value="Cyclophilin-like_dom_sf"/>
</dbReference>
<sequence length="142" mass="15974">MFKPILFALASLTVVSFSSMAADAEGIKVKITVGDQVMTATFYDNATTRALVSRFPLTLPMEDLYDREMCYHFPDALPANEIQTSGYNVGDIVYWAPRHSFVIMYEQNHEQISNLQKVGYIHSGVEVFRHTGNIDVTFDVAN</sequence>
<evidence type="ECO:0000313" key="4">
    <source>
        <dbReference type="Proteomes" id="UP000254848"/>
    </source>
</evidence>
<keyword evidence="1" id="KW-0732">Signal</keyword>
<protein>
    <recommendedName>
        <fullName evidence="2">Cyclophilin-like domain-containing protein</fullName>
    </recommendedName>
</protein>
<feature type="signal peptide" evidence="1">
    <location>
        <begin position="1"/>
        <end position="21"/>
    </location>
</feature>
<dbReference type="Pfam" id="PF18050">
    <property type="entry name" value="Cyclophil_like2"/>
    <property type="match status" value="1"/>
</dbReference>
<dbReference type="RefSeq" id="WP_115460384.1">
    <property type="nucleotide sequence ID" value="NZ_QRAP01000015.1"/>
</dbReference>
<feature type="chain" id="PRO_5016563097" description="Cyclophilin-like domain-containing protein" evidence="1">
    <location>
        <begin position="22"/>
        <end position="142"/>
    </location>
</feature>
<proteinExistence type="predicted"/>
<dbReference type="EMBL" id="QRAP01000015">
    <property type="protein sequence ID" value="RDK83905.1"/>
    <property type="molecule type" value="Genomic_DNA"/>
</dbReference>
<dbReference type="SUPFAM" id="SSF50891">
    <property type="entry name" value="Cyclophilin-like"/>
    <property type="match status" value="1"/>
</dbReference>
<dbReference type="Proteomes" id="UP000254848">
    <property type="component" value="Unassembled WGS sequence"/>
</dbReference>
<evidence type="ECO:0000259" key="2">
    <source>
        <dbReference type="Pfam" id="PF18050"/>
    </source>
</evidence>
<comment type="caution">
    <text evidence="3">The sequence shown here is derived from an EMBL/GenBank/DDBJ whole genome shotgun (WGS) entry which is preliminary data.</text>
</comment>
<gene>
    <name evidence="3" type="ORF">C8D90_11533</name>
</gene>
<organism evidence="3 4">
    <name type="scientific">Enterobacillus tribolii</name>
    <dbReference type="NCBI Taxonomy" id="1487935"/>
    <lineage>
        <taxon>Bacteria</taxon>
        <taxon>Pseudomonadati</taxon>
        <taxon>Pseudomonadota</taxon>
        <taxon>Gammaproteobacteria</taxon>
        <taxon>Enterobacterales</taxon>
        <taxon>Hafniaceae</taxon>
        <taxon>Enterobacillus</taxon>
    </lineage>
</organism>
<dbReference type="Gene3D" id="2.40.100.20">
    <property type="match status" value="1"/>
</dbReference>